<keyword evidence="1" id="KW-0472">Membrane</keyword>
<name>A0A5N7B7F2_9EURO</name>
<accession>A0A5N7B7F2</accession>
<dbReference type="Proteomes" id="UP000326198">
    <property type="component" value="Unassembled WGS sequence"/>
</dbReference>
<feature type="transmembrane region" description="Helical" evidence="1">
    <location>
        <begin position="12"/>
        <end position="32"/>
    </location>
</feature>
<protein>
    <submittedName>
        <fullName evidence="2">Uncharacterized protein</fullName>
    </submittedName>
</protein>
<organism evidence="2 3">
    <name type="scientific">Aspergillus bertholletiae</name>
    <dbReference type="NCBI Taxonomy" id="1226010"/>
    <lineage>
        <taxon>Eukaryota</taxon>
        <taxon>Fungi</taxon>
        <taxon>Dikarya</taxon>
        <taxon>Ascomycota</taxon>
        <taxon>Pezizomycotina</taxon>
        <taxon>Eurotiomycetes</taxon>
        <taxon>Eurotiomycetidae</taxon>
        <taxon>Eurotiales</taxon>
        <taxon>Aspergillaceae</taxon>
        <taxon>Aspergillus</taxon>
        <taxon>Aspergillus subgen. Circumdati</taxon>
    </lineage>
</organism>
<proteinExistence type="predicted"/>
<sequence length="60" mass="6877">MPLPPSCYRSFHFIYTLNINISIYICIVSLQCEKMVSISSRITHLTKSSVLHLCLFISTI</sequence>
<evidence type="ECO:0000313" key="2">
    <source>
        <dbReference type="EMBL" id="KAE8377685.1"/>
    </source>
</evidence>
<dbReference type="EMBL" id="ML736219">
    <property type="protein sequence ID" value="KAE8377685.1"/>
    <property type="molecule type" value="Genomic_DNA"/>
</dbReference>
<gene>
    <name evidence="2" type="ORF">BDV26DRAFT_262963</name>
</gene>
<keyword evidence="1" id="KW-0812">Transmembrane</keyword>
<evidence type="ECO:0000256" key="1">
    <source>
        <dbReference type="SAM" id="Phobius"/>
    </source>
</evidence>
<keyword evidence="1" id="KW-1133">Transmembrane helix</keyword>
<dbReference type="AlphaFoldDB" id="A0A5N7B7F2"/>
<reference evidence="2 3" key="1">
    <citation type="submission" date="2019-04" db="EMBL/GenBank/DDBJ databases">
        <title>Friends and foes A comparative genomics studyof 23 Aspergillus species from section Flavi.</title>
        <authorList>
            <consortium name="DOE Joint Genome Institute"/>
            <person name="Kjaerbolling I."/>
            <person name="Vesth T."/>
            <person name="Frisvad J.C."/>
            <person name="Nybo J.L."/>
            <person name="Theobald S."/>
            <person name="Kildgaard S."/>
            <person name="Isbrandt T."/>
            <person name="Kuo A."/>
            <person name="Sato A."/>
            <person name="Lyhne E.K."/>
            <person name="Kogle M.E."/>
            <person name="Wiebenga A."/>
            <person name="Kun R.S."/>
            <person name="Lubbers R.J."/>
            <person name="Makela M.R."/>
            <person name="Barry K."/>
            <person name="Chovatia M."/>
            <person name="Clum A."/>
            <person name="Daum C."/>
            <person name="Haridas S."/>
            <person name="He G."/>
            <person name="LaButti K."/>
            <person name="Lipzen A."/>
            <person name="Mondo S."/>
            <person name="Riley R."/>
            <person name="Salamov A."/>
            <person name="Simmons B.A."/>
            <person name="Magnuson J.K."/>
            <person name="Henrissat B."/>
            <person name="Mortensen U.H."/>
            <person name="Larsen T.O."/>
            <person name="Devries R.P."/>
            <person name="Grigoriev I.V."/>
            <person name="Machida M."/>
            <person name="Baker S.E."/>
            <person name="Andersen M.R."/>
        </authorList>
    </citation>
    <scope>NUCLEOTIDE SEQUENCE [LARGE SCALE GENOMIC DNA]</scope>
    <source>
        <strain evidence="2 3">IBT 29228</strain>
    </source>
</reference>
<keyword evidence="3" id="KW-1185">Reference proteome</keyword>
<evidence type="ECO:0000313" key="3">
    <source>
        <dbReference type="Proteomes" id="UP000326198"/>
    </source>
</evidence>